<dbReference type="Proteomes" id="UP000326759">
    <property type="component" value="Unassembled WGS sequence"/>
</dbReference>
<keyword evidence="1" id="KW-0732">Signal</keyword>
<evidence type="ECO:0000256" key="1">
    <source>
        <dbReference type="SAM" id="SignalP"/>
    </source>
</evidence>
<keyword evidence="3" id="KW-1185">Reference proteome</keyword>
<feature type="chain" id="PRO_5024294327" evidence="1">
    <location>
        <begin position="23"/>
        <end position="303"/>
    </location>
</feature>
<accession>A0A5N5SMZ3</accession>
<organism evidence="2 3">
    <name type="scientific">Armadillidium nasatum</name>
    <dbReference type="NCBI Taxonomy" id="96803"/>
    <lineage>
        <taxon>Eukaryota</taxon>
        <taxon>Metazoa</taxon>
        <taxon>Ecdysozoa</taxon>
        <taxon>Arthropoda</taxon>
        <taxon>Crustacea</taxon>
        <taxon>Multicrustacea</taxon>
        <taxon>Malacostraca</taxon>
        <taxon>Eumalacostraca</taxon>
        <taxon>Peracarida</taxon>
        <taxon>Isopoda</taxon>
        <taxon>Oniscidea</taxon>
        <taxon>Crinocheta</taxon>
        <taxon>Armadillidiidae</taxon>
        <taxon>Armadillidium</taxon>
    </lineage>
</organism>
<evidence type="ECO:0000313" key="3">
    <source>
        <dbReference type="Proteomes" id="UP000326759"/>
    </source>
</evidence>
<dbReference type="EMBL" id="SEYY01022751">
    <property type="protein sequence ID" value="KAB7495327.1"/>
    <property type="molecule type" value="Genomic_DNA"/>
</dbReference>
<protein>
    <submittedName>
        <fullName evidence="2">Uncharacterized protein</fullName>
    </submittedName>
</protein>
<name>A0A5N5SMZ3_9CRUS</name>
<reference evidence="2 3" key="1">
    <citation type="journal article" date="2019" name="PLoS Biol.">
        <title>Sex chromosomes control vertical transmission of feminizing Wolbachia symbionts in an isopod.</title>
        <authorList>
            <person name="Becking T."/>
            <person name="Chebbi M.A."/>
            <person name="Giraud I."/>
            <person name="Moumen B."/>
            <person name="Laverre T."/>
            <person name="Caubet Y."/>
            <person name="Peccoud J."/>
            <person name="Gilbert C."/>
            <person name="Cordaux R."/>
        </authorList>
    </citation>
    <scope>NUCLEOTIDE SEQUENCE [LARGE SCALE GENOMIC DNA]</scope>
    <source>
        <strain evidence="2">ANa2</strain>
        <tissue evidence="2">Whole body excluding digestive tract and cuticle</tissue>
    </source>
</reference>
<comment type="caution">
    <text evidence="2">The sequence shown here is derived from an EMBL/GenBank/DDBJ whole genome shotgun (WGS) entry which is preliminary data.</text>
</comment>
<dbReference type="AlphaFoldDB" id="A0A5N5SMZ3"/>
<feature type="signal peptide" evidence="1">
    <location>
        <begin position="1"/>
        <end position="22"/>
    </location>
</feature>
<evidence type="ECO:0000313" key="2">
    <source>
        <dbReference type="EMBL" id="KAB7495327.1"/>
    </source>
</evidence>
<dbReference type="OrthoDB" id="10326987at2759"/>
<proteinExistence type="predicted"/>
<gene>
    <name evidence="2" type="ORF">Anas_05359</name>
</gene>
<sequence length="303" mass="35641">MYFKMKDLVYILLLIMVQNAENRPLSCYVIDEKFGSMLCCRASAGNSNCRTLIPKNTFQFVKTWPLETVRHANLLLRRFHKKEADDSEFSSKFVSSDSFRREQIEEERKILEAIISDENEKKCCCEKVKEIIIPDEGYSYDEDSHKIYQELPDRVQVAMSVSCISSNCTQNFKKISCSKASAYVPLYVIDKEFPEYLHEVPIEVNKDCICEEECKDHSQHVTTHNFKELFKRFAKYDKISSHQINQELDNIQSVMKNNLYRSHNVNNTFKLFEDIVKNFNHTYIKAAENIKFRRRISTQVSNK</sequence>